<dbReference type="AlphaFoldDB" id="D4XVZ3"/>
<dbReference type="RefSeq" id="WP_005683542.1">
    <property type="nucleotide sequence ID" value="NZ_ADNC01000018.1"/>
</dbReference>
<dbReference type="OrthoDB" id="399537at2"/>
<evidence type="ECO:0000313" key="2">
    <source>
        <dbReference type="Proteomes" id="UP000004757"/>
    </source>
</evidence>
<evidence type="ECO:0000313" key="1">
    <source>
        <dbReference type="EMBL" id="EFF41486.1"/>
    </source>
</evidence>
<protein>
    <submittedName>
        <fullName evidence="1">Conserved domain protein</fullName>
    </submittedName>
</protein>
<comment type="caution">
    <text evidence="1">The sequence shown here is derived from an EMBL/GenBank/DDBJ whole genome shotgun (WGS) entry which is preliminary data.</text>
</comment>
<reference evidence="1 2" key="1">
    <citation type="submission" date="2010-03" db="EMBL/GenBank/DDBJ databases">
        <authorList>
            <person name="Glass J.I."/>
            <person name="Benders G.A."/>
            <person name="Durkin A.S."/>
            <person name="Farmerie W.G."/>
            <person name="Hlavinka K."/>
            <person name="Hostetler J."/>
            <person name="Jackson J."/>
            <person name="May M.A."/>
            <person name="Miller R.H."/>
            <person name="Paralanov V."/>
            <person name="Radune D."/>
            <person name="Szczypinski B."/>
            <person name="Brown D.R."/>
        </authorList>
    </citation>
    <scope>NUCLEOTIDE SEQUENCE [LARGE SCALE GENOMIC DNA]</scope>
    <source>
        <strain evidence="1 2">A21JP2</strain>
    </source>
</reference>
<accession>D4XVZ3</accession>
<organism evidence="1 2">
    <name type="scientific">Mycoplasmopsis alligatoris A21JP2</name>
    <dbReference type="NCBI Taxonomy" id="747682"/>
    <lineage>
        <taxon>Bacteria</taxon>
        <taxon>Bacillati</taxon>
        <taxon>Mycoplasmatota</taxon>
        <taxon>Mycoplasmoidales</taxon>
        <taxon>Metamycoplasmataceae</taxon>
        <taxon>Mycoplasmopsis</taxon>
    </lineage>
</organism>
<sequence length="63" mass="7693">MLKIIDKFDEKEAPLIYQFLKNKKKTGFNFDYSPEIAKGRIITLYENNDNVRERERERETFFT</sequence>
<name>D4XVZ3_9BACT</name>
<dbReference type="Proteomes" id="UP000004757">
    <property type="component" value="Unassembled WGS sequence"/>
</dbReference>
<gene>
    <name evidence="1" type="ORF">MALL_0016</name>
</gene>
<dbReference type="EMBL" id="ADNC01000018">
    <property type="protein sequence ID" value="EFF41486.1"/>
    <property type="molecule type" value="Genomic_DNA"/>
</dbReference>
<keyword evidence="2" id="KW-1185">Reference proteome</keyword>
<proteinExistence type="predicted"/>